<accession>A0ABD2BZ46</accession>
<evidence type="ECO:0000313" key="1">
    <source>
        <dbReference type="EMBL" id="KAL2738062.1"/>
    </source>
</evidence>
<name>A0ABD2BZ46_VESMC</name>
<dbReference type="Proteomes" id="UP001607303">
    <property type="component" value="Unassembled WGS sequence"/>
</dbReference>
<gene>
    <name evidence="1" type="ORF">V1477_011421</name>
</gene>
<protein>
    <submittedName>
        <fullName evidence="1">Uncharacterized protein</fullName>
    </submittedName>
</protein>
<organism evidence="1 2">
    <name type="scientific">Vespula maculifrons</name>
    <name type="common">Eastern yellow jacket</name>
    <name type="synonym">Wasp</name>
    <dbReference type="NCBI Taxonomy" id="7453"/>
    <lineage>
        <taxon>Eukaryota</taxon>
        <taxon>Metazoa</taxon>
        <taxon>Ecdysozoa</taxon>
        <taxon>Arthropoda</taxon>
        <taxon>Hexapoda</taxon>
        <taxon>Insecta</taxon>
        <taxon>Pterygota</taxon>
        <taxon>Neoptera</taxon>
        <taxon>Endopterygota</taxon>
        <taxon>Hymenoptera</taxon>
        <taxon>Apocrita</taxon>
        <taxon>Aculeata</taxon>
        <taxon>Vespoidea</taxon>
        <taxon>Vespidae</taxon>
        <taxon>Vespinae</taxon>
        <taxon>Vespula</taxon>
    </lineage>
</organism>
<proteinExistence type="predicted"/>
<comment type="caution">
    <text evidence="1">The sequence shown here is derived from an EMBL/GenBank/DDBJ whole genome shotgun (WGS) entry which is preliminary data.</text>
</comment>
<keyword evidence="2" id="KW-1185">Reference proteome</keyword>
<reference evidence="1 2" key="1">
    <citation type="journal article" date="2024" name="Ann. Entomol. Soc. Am.">
        <title>Genomic analyses of the southern and eastern yellowjacket wasps (Hymenoptera: Vespidae) reveal evolutionary signatures of social life.</title>
        <authorList>
            <person name="Catto M.A."/>
            <person name="Caine P.B."/>
            <person name="Orr S.E."/>
            <person name="Hunt B.G."/>
            <person name="Goodisman M.A.D."/>
        </authorList>
    </citation>
    <scope>NUCLEOTIDE SEQUENCE [LARGE SCALE GENOMIC DNA]</scope>
    <source>
        <strain evidence="1">232</strain>
        <tissue evidence="1">Head and thorax</tissue>
    </source>
</reference>
<dbReference type="EMBL" id="JAYRBN010000063">
    <property type="protein sequence ID" value="KAL2738062.1"/>
    <property type="molecule type" value="Genomic_DNA"/>
</dbReference>
<evidence type="ECO:0000313" key="2">
    <source>
        <dbReference type="Proteomes" id="UP001607303"/>
    </source>
</evidence>
<sequence>MNKPMFLNGKFLNLNHIPINSVEVKNMIYIKVCLFYLIFTQCSSSSSQLLYPILQKKETEEEKNKREEVQHLCLHFNNKNA</sequence>
<dbReference type="AlphaFoldDB" id="A0ABD2BZ46"/>